<dbReference type="Proteomes" id="UP001057402">
    <property type="component" value="Chromosome 7"/>
</dbReference>
<gene>
    <name evidence="1" type="ORF">MLD38_025030</name>
</gene>
<organism evidence="1 2">
    <name type="scientific">Melastoma candidum</name>
    <dbReference type="NCBI Taxonomy" id="119954"/>
    <lineage>
        <taxon>Eukaryota</taxon>
        <taxon>Viridiplantae</taxon>
        <taxon>Streptophyta</taxon>
        <taxon>Embryophyta</taxon>
        <taxon>Tracheophyta</taxon>
        <taxon>Spermatophyta</taxon>
        <taxon>Magnoliopsida</taxon>
        <taxon>eudicotyledons</taxon>
        <taxon>Gunneridae</taxon>
        <taxon>Pentapetalae</taxon>
        <taxon>rosids</taxon>
        <taxon>malvids</taxon>
        <taxon>Myrtales</taxon>
        <taxon>Melastomataceae</taxon>
        <taxon>Melastomatoideae</taxon>
        <taxon>Melastomateae</taxon>
        <taxon>Melastoma</taxon>
    </lineage>
</organism>
<protein>
    <submittedName>
        <fullName evidence="1">Uncharacterized protein</fullName>
    </submittedName>
</protein>
<sequence length="107" mass="11922">MCPDVYREKEYCLSSACEELYAPPSAYFSLYGLTVQASFLRGTLEKLGIEPQVETIGKSKSAGDRLARKTMSEENCEMLTAILDTIYGTWIDEVSTTKGALFVVENF</sequence>
<name>A0ACB9NU74_9MYRT</name>
<dbReference type="EMBL" id="CM042886">
    <property type="protein sequence ID" value="KAI4340167.1"/>
    <property type="molecule type" value="Genomic_DNA"/>
</dbReference>
<keyword evidence="2" id="KW-1185">Reference proteome</keyword>
<reference evidence="2" key="1">
    <citation type="journal article" date="2023" name="Front. Plant Sci.">
        <title>Chromosomal-level genome assembly of Melastoma candidum provides insights into trichome evolution.</title>
        <authorList>
            <person name="Zhong Y."/>
            <person name="Wu W."/>
            <person name="Sun C."/>
            <person name="Zou P."/>
            <person name="Liu Y."/>
            <person name="Dai S."/>
            <person name="Zhou R."/>
        </authorList>
    </citation>
    <scope>NUCLEOTIDE SEQUENCE [LARGE SCALE GENOMIC DNA]</scope>
</reference>
<proteinExistence type="predicted"/>
<comment type="caution">
    <text evidence="1">The sequence shown here is derived from an EMBL/GenBank/DDBJ whole genome shotgun (WGS) entry which is preliminary data.</text>
</comment>
<evidence type="ECO:0000313" key="1">
    <source>
        <dbReference type="EMBL" id="KAI4340167.1"/>
    </source>
</evidence>
<evidence type="ECO:0000313" key="2">
    <source>
        <dbReference type="Proteomes" id="UP001057402"/>
    </source>
</evidence>
<accession>A0ACB9NU74</accession>